<evidence type="ECO:0000256" key="1">
    <source>
        <dbReference type="SAM" id="Phobius"/>
    </source>
</evidence>
<reference evidence="2" key="2">
    <citation type="submission" date="2020-09" db="EMBL/GenBank/DDBJ databases">
        <authorList>
            <person name="Sun Q."/>
            <person name="Ohkuma M."/>
        </authorList>
    </citation>
    <scope>NUCLEOTIDE SEQUENCE</scope>
    <source>
        <strain evidence="2">JCM 4346</strain>
    </source>
</reference>
<keyword evidence="3" id="KW-1185">Reference proteome</keyword>
<gene>
    <name evidence="2" type="ORF">GCM10010251_15660</name>
</gene>
<evidence type="ECO:0000313" key="3">
    <source>
        <dbReference type="Proteomes" id="UP000658320"/>
    </source>
</evidence>
<reference evidence="2" key="1">
    <citation type="journal article" date="2014" name="Int. J. Syst. Evol. Microbiol.">
        <title>Complete genome sequence of Corynebacterium casei LMG S-19264T (=DSM 44701T), isolated from a smear-ripened cheese.</title>
        <authorList>
            <consortium name="US DOE Joint Genome Institute (JGI-PGF)"/>
            <person name="Walter F."/>
            <person name="Albersmeier A."/>
            <person name="Kalinowski J."/>
            <person name="Ruckert C."/>
        </authorList>
    </citation>
    <scope>NUCLEOTIDE SEQUENCE</scope>
    <source>
        <strain evidence="2">JCM 4346</strain>
    </source>
</reference>
<keyword evidence="1" id="KW-0812">Transmembrane</keyword>
<dbReference type="AlphaFoldDB" id="A0A918C095"/>
<name>A0A918C095_9ACTN</name>
<feature type="transmembrane region" description="Helical" evidence="1">
    <location>
        <begin position="64"/>
        <end position="83"/>
    </location>
</feature>
<accession>A0A918C095</accession>
<feature type="transmembrane region" description="Helical" evidence="1">
    <location>
        <begin position="124"/>
        <end position="141"/>
    </location>
</feature>
<evidence type="ECO:0000313" key="2">
    <source>
        <dbReference type="EMBL" id="GGR01033.1"/>
    </source>
</evidence>
<keyword evidence="1" id="KW-1133">Transmembrane helix</keyword>
<dbReference type="EMBL" id="BMSX01000003">
    <property type="protein sequence ID" value="GGR01033.1"/>
    <property type="molecule type" value="Genomic_DNA"/>
</dbReference>
<comment type="caution">
    <text evidence="2">The sequence shown here is derived from an EMBL/GenBank/DDBJ whole genome shotgun (WGS) entry which is preliminary data.</text>
</comment>
<protein>
    <submittedName>
        <fullName evidence="2">Uncharacterized protein</fullName>
    </submittedName>
</protein>
<organism evidence="2 3">
    <name type="scientific">Streptomyces aurantiogriseus</name>
    <dbReference type="NCBI Taxonomy" id="66870"/>
    <lineage>
        <taxon>Bacteria</taxon>
        <taxon>Bacillati</taxon>
        <taxon>Actinomycetota</taxon>
        <taxon>Actinomycetes</taxon>
        <taxon>Kitasatosporales</taxon>
        <taxon>Streptomycetaceae</taxon>
        <taxon>Streptomyces</taxon>
    </lineage>
</organism>
<proteinExistence type="predicted"/>
<keyword evidence="1" id="KW-0472">Membrane</keyword>
<sequence length="405" mass="45222">MAILLVLLLSAFLMGRFGVENLSWALTYTGRITGAILIVASITTVLGAAAVVDHWYWNGFPYSGLVALIGTVVALLANVLLLLQTFEGDSTAYRVLWGLLTAGCLWAGFALWRTSVVIPAPKRVAAAVVVSSALALANFGYQTLYKPYQHGAKPVIKMTVGEPMLSQDRKAFSVPVDIKLENQSDLGFYVLGAEFHAMGERVPLSARDRLRMQWRADAEQWSNSSFRETHPLSRREIHQPGQLVAAQPWMPTGHWIESNDEFVTRTVVQLPINAPYDQLAFYATASFARKDRLGLERVSPKGNSWSGGRVPQWMKAQKDVDSVIFRGRVRENNAIDELTRDPRFVTVYWMFGPHGADVIETITRKGEEDHVISDAESRELVNRYGIVEAQTGPFEQTLWDIKAQR</sequence>
<feature type="transmembrane region" description="Helical" evidence="1">
    <location>
        <begin position="35"/>
        <end position="57"/>
    </location>
</feature>
<dbReference type="Proteomes" id="UP000658320">
    <property type="component" value="Unassembled WGS sequence"/>
</dbReference>
<feature type="transmembrane region" description="Helical" evidence="1">
    <location>
        <begin position="95"/>
        <end position="112"/>
    </location>
</feature>